<feature type="transmembrane region" description="Helical" evidence="1">
    <location>
        <begin position="83"/>
        <end position="105"/>
    </location>
</feature>
<protein>
    <submittedName>
        <fullName evidence="2">Uncharacterized protein</fullName>
    </submittedName>
</protein>
<evidence type="ECO:0000313" key="2">
    <source>
        <dbReference type="EMBL" id="KAE9387797.1"/>
    </source>
</evidence>
<keyword evidence="1" id="KW-1133">Transmembrane helix</keyword>
<keyword evidence="1" id="KW-0812">Transmembrane</keyword>
<accession>A0A6A4GRH0</accession>
<evidence type="ECO:0000256" key="1">
    <source>
        <dbReference type="SAM" id="Phobius"/>
    </source>
</evidence>
<dbReference type="Proteomes" id="UP000799118">
    <property type="component" value="Unassembled WGS sequence"/>
</dbReference>
<dbReference type="AlphaFoldDB" id="A0A6A4GRH0"/>
<name>A0A6A4GRH0_9AGAR</name>
<sequence length="112" mass="12923">MYPLDSSLACSLELRTDLITCGLVAKDEHRCRCHRYLVLMRRRLCETKTLTWCFVSTLTGSKQSRIWTVVFIAKMYVHGETPYMVVLILKNLCLVIILGGFAHCVRLMQLII</sequence>
<reference evidence="2" key="1">
    <citation type="journal article" date="2019" name="Environ. Microbiol.">
        <title>Fungal ecological strategies reflected in gene transcription - a case study of two litter decomposers.</title>
        <authorList>
            <person name="Barbi F."/>
            <person name="Kohler A."/>
            <person name="Barry K."/>
            <person name="Baskaran P."/>
            <person name="Daum C."/>
            <person name="Fauchery L."/>
            <person name="Ihrmark K."/>
            <person name="Kuo A."/>
            <person name="LaButti K."/>
            <person name="Lipzen A."/>
            <person name="Morin E."/>
            <person name="Grigoriev I.V."/>
            <person name="Henrissat B."/>
            <person name="Lindahl B."/>
            <person name="Martin F."/>
        </authorList>
    </citation>
    <scope>NUCLEOTIDE SEQUENCE</scope>
    <source>
        <strain evidence="2">JB14</strain>
    </source>
</reference>
<evidence type="ECO:0000313" key="3">
    <source>
        <dbReference type="Proteomes" id="UP000799118"/>
    </source>
</evidence>
<keyword evidence="1" id="KW-0472">Membrane</keyword>
<keyword evidence="3" id="KW-1185">Reference proteome</keyword>
<proteinExistence type="predicted"/>
<gene>
    <name evidence="2" type="ORF">BT96DRAFT_456760</name>
</gene>
<dbReference type="EMBL" id="ML769780">
    <property type="protein sequence ID" value="KAE9387797.1"/>
    <property type="molecule type" value="Genomic_DNA"/>
</dbReference>
<organism evidence="2 3">
    <name type="scientific">Gymnopus androsaceus JB14</name>
    <dbReference type="NCBI Taxonomy" id="1447944"/>
    <lineage>
        <taxon>Eukaryota</taxon>
        <taxon>Fungi</taxon>
        <taxon>Dikarya</taxon>
        <taxon>Basidiomycota</taxon>
        <taxon>Agaricomycotina</taxon>
        <taxon>Agaricomycetes</taxon>
        <taxon>Agaricomycetidae</taxon>
        <taxon>Agaricales</taxon>
        <taxon>Marasmiineae</taxon>
        <taxon>Omphalotaceae</taxon>
        <taxon>Gymnopus</taxon>
    </lineage>
</organism>